<feature type="transmembrane region" description="Helical" evidence="37">
    <location>
        <begin position="256"/>
        <end position="274"/>
    </location>
</feature>
<evidence type="ECO:0000256" key="7">
    <source>
        <dbReference type="ARBA" id="ARBA00004457"/>
    </source>
</evidence>
<dbReference type="GO" id="GO:0098609">
    <property type="term" value="P:cell-cell adhesion"/>
    <property type="evidence" value="ECO:0007669"/>
    <property type="project" value="TreeGrafter"/>
</dbReference>
<evidence type="ECO:0000256" key="13">
    <source>
        <dbReference type="ARBA" id="ARBA00012638"/>
    </source>
</evidence>
<accession>A0A9Q9XIC8</accession>
<evidence type="ECO:0000256" key="33">
    <source>
        <dbReference type="ARBA" id="ARBA00075478"/>
    </source>
</evidence>
<dbReference type="InterPro" id="IPR000326">
    <property type="entry name" value="PAP2/HPO"/>
</dbReference>
<comment type="pathway">
    <text evidence="11">Lipid metabolism; phospholipid metabolism.</text>
</comment>
<evidence type="ECO:0000256" key="1">
    <source>
        <dbReference type="ARBA" id="ARBA00000974"/>
    </source>
</evidence>
<evidence type="ECO:0000256" key="17">
    <source>
        <dbReference type="ARBA" id="ARBA00022801"/>
    </source>
</evidence>
<keyword evidence="16 37" id="KW-0812">Transmembrane</keyword>
<dbReference type="GO" id="GO:0000139">
    <property type="term" value="C:Golgi membrane"/>
    <property type="evidence" value="ECO:0007669"/>
    <property type="project" value="UniProtKB-SubCell"/>
</dbReference>
<evidence type="ECO:0000256" key="10">
    <source>
        <dbReference type="ARBA" id="ARBA00004653"/>
    </source>
</evidence>
<dbReference type="Pfam" id="PF01569">
    <property type="entry name" value="PAP2"/>
    <property type="match status" value="1"/>
</dbReference>
<evidence type="ECO:0000256" key="19">
    <source>
        <dbReference type="ARBA" id="ARBA00022989"/>
    </source>
</evidence>
<dbReference type="GO" id="GO:0016323">
    <property type="term" value="C:basolateral plasma membrane"/>
    <property type="evidence" value="ECO:0007669"/>
    <property type="project" value="UniProtKB-SubCell"/>
</dbReference>
<keyword evidence="15" id="KW-0597">Phosphoprotein</keyword>
<evidence type="ECO:0000256" key="6">
    <source>
        <dbReference type="ARBA" id="ARBA00004314"/>
    </source>
</evidence>
<dbReference type="RefSeq" id="XP_042602369.1">
    <property type="nucleotide sequence ID" value="XM_042746435.1"/>
</dbReference>
<evidence type="ECO:0000256" key="27">
    <source>
        <dbReference type="ARBA" id="ARBA00047355"/>
    </source>
</evidence>
<keyword evidence="21" id="KW-0443">Lipid metabolism</keyword>
<evidence type="ECO:0000256" key="34">
    <source>
        <dbReference type="ARBA" id="ARBA00080459"/>
    </source>
</evidence>
<dbReference type="SUPFAM" id="SSF48317">
    <property type="entry name" value="Acid phosphatase/Vanadium-dependent haloperoxidase"/>
    <property type="match status" value="1"/>
</dbReference>
<keyword evidence="20" id="KW-0333">Golgi apparatus</keyword>
<evidence type="ECO:0000256" key="28">
    <source>
        <dbReference type="ARBA" id="ARBA00048010"/>
    </source>
</evidence>
<keyword evidence="22 37" id="KW-0472">Membrane</keyword>
<evidence type="ECO:0000256" key="37">
    <source>
        <dbReference type="SAM" id="Phobius"/>
    </source>
</evidence>
<feature type="transmembrane region" description="Helical" evidence="37">
    <location>
        <begin position="86"/>
        <end position="105"/>
    </location>
</feature>
<dbReference type="InterPro" id="IPR043216">
    <property type="entry name" value="PAP-like"/>
</dbReference>
<evidence type="ECO:0000256" key="15">
    <source>
        <dbReference type="ARBA" id="ARBA00022553"/>
    </source>
</evidence>
<feature type="domain" description="Phosphatidic acid phosphatase type 2/haloperoxidase" evidence="38">
    <location>
        <begin position="130"/>
        <end position="271"/>
    </location>
</feature>
<feature type="transmembrane region" description="Helical" evidence="37">
    <location>
        <begin position="34"/>
        <end position="53"/>
    </location>
</feature>
<dbReference type="Proteomes" id="UP001155660">
    <property type="component" value="Chromosome B20"/>
</dbReference>
<dbReference type="FunFam" id="1.20.144.10:FF:000013">
    <property type="entry name" value="Phospholipid phosphatase 3"/>
    <property type="match status" value="1"/>
</dbReference>
<dbReference type="InterPro" id="IPR036938">
    <property type="entry name" value="PAP2/HPO_sf"/>
</dbReference>
<evidence type="ECO:0000256" key="36">
    <source>
        <dbReference type="ARBA" id="ARBA00082411"/>
    </source>
</evidence>
<dbReference type="GO" id="GO:0006644">
    <property type="term" value="P:phospholipid metabolic process"/>
    <property type="evidence" value="ECO:0007669"/>
    <property type="project" value="InterPro"/>
</dbReference>
<dbReference type="PANTHER" id="PTHR10165">
    <property type="entry name" value="LIPID PHOSPHATE PHOSPHATASE"/>
    <property type="match status" value="1"/>
</dbReference>
<evidence type="ECO:0000256" key="26">
    <source>
        <dbReference type="ARBA" id="ARBA00047320"/>
    </source>
</evidence>
<dbReference type="AlphaFoldDB" id="A0A9Q9XIC8"/>
<comment type="similarity">
    <text evidence="12">Belongs to the PA-phosphatase related phosphoesterase family.</text>
</comment>
<dbReference type="GO" id="GO:0045121">
    <property type="term" value="C:membrane raft"/>
    <property type="evidence" value="ECO:0007669"/>
    <property type="project" value="UniProtKB-SubCell"/>
</dbReference>
<comment type="pathway">
    <text evidence="25">Phospholipid metabolism.</text>
</comment>
<evidence type="ECO:0000256" key="20">
    <source>
        <dbReference type="ARBA" id="ARBA00023034"/>
    </source>
</evidence>
<evidence type="ECO:0000256" key="25">
    <source>
        <dbReference type="ARBA" id="ARBA00025707"/>
    </source>
</evidence>
<dbReference type="GO" id="GO:0033116">
    <property type="term" value="C:endoplasmic reticulum-Golgi intermediate compartment membrane"/>
    <property type="evidence" value="ECO:0007669"/>
    <property type="project" value="UniProtKB-SubCell"/>
</dbReference>
<comment type="function">
    <text evidence="30">Independently of this phosphatase activity may also function in the Wnt signaling pathway and the stabilization of beta-catenin/CTNNB1, thereby regulating cell proliferation, migration and differentiation in angiogenesis or yet in tumor growth. Also plays a role in integrin-mediated cell-cell adhesion in angiogenesis.</text>
</comment>
<sequence length="312" mass="34917">MQNYMYEKAMAPETRNGGTSTLNNNGVDNSKRKLLIALDIFCLLLVMLPSMVLHKSSVVQPYQRGFYCADNSIRYAYKSSTVPSSVLTAVGLLLPIASIVIGECYRIHCLNQGSKSFVGNPYVSALYRQVGVFIFGCAVSQSFTDIAKVSVGRMRPHFLDVCMPDYTTINCSLGYITQYKCLGDPSKVQEARKSFFSGHASFSLYTMLYLAFYLQSRFTWRGARLLRPLVQFTLLMMAFYTGLSRVSDHKHHPTDVLAGFVQGALVAYFIAFYVSDLFKPKAKTATPPPSPIKKELLPSSDIIDRNNHHNMV</sequence>
<evidence type="ECO:0000256" key="24">
    <source>
        <dbReference type="ARBA" id="ARBA00023977"/>
    </source>
</evidence>
<organism evidence="39">
    <name type="scientific">Cyprinus carpio</name>
    <name type="common">Common carp</name>
    <dbReference type="NCBI Taxonomy" id="7962"/>
    <lineage>
        <taxon>Eukaryota</taxon>
        <taxon>Metazoa</taxon>
        <taxon>Chordata</taxon>
        <taxon>Craniata</taxon>
        <taxon>Vertebrata</taxon>
        <taxon>Euteleostomi</taxon>
        <taxon>Actinopterygii</taxon>
        <taxon>Neopterygii</taxon>
        <taxon>Teleostei</taxon>
        <taxon>Ostariophysi</taxon>
        <taxon>Cypriniformes</taxon>
        <taxon>Cyprinidae</taxon>
        <taxon>Cyprininae</taxon>
        <taxon>Cyprinus</taxon>
    </lineage>
</organism>
<keyword evidence="14" id="KW-1003">Cell membrane</keyword>
<comment type="subunit">
    <text evidence="31">Forms functional homodimers and homooligomers that are not required for substrate recognition and catalytic activity. Can also form heterooligomers with other PLPP2 and PLPP3. Interacts with CTNND1; negatively regulates the PLPP3-mediated stabilization of beta-catenin/CTNNB1.</text>
</comment>
<dbReference type="KEGG" id="ccar:109113303"/>
<dbReference type="GO" id="GO:0008195">
    <property type="term" value="F:phosphatidate phosphatase activity"/>
    <property type="evidence" value="ECO:0007669"/>
    <property type="project" value="UniProtKB-EC"/>
</dbReference>
<reference evidence="39" key="1">
    <citation type="submission" date="2025-08" db="UniProtKB">
        <authorList>
            <consortium name="RefSeq"/>
        </authorList>
    </citation>
    <scope>IDENTIFICATION</scope>
    <source>
        <tissue evidence="39">Muscle</tissue>
    </source>
</reference>
<comment type="catalytic activity">
    <reaction evidence="4">
        <text>1,2-dihexadecanoyl-sn-glycero-3-phosphate + H2O = 1,2-dihexadecanoyl-sn-glycerol + phosphate</text>
        <dbReference type="Rhea" id="RHEA:43236"/>
        <dbReference type="ChEBI" id="CHEBI:15377"/>
        <dbReference type="ChEBI" id="CHEBI:43474"/>
        <dbReference type="ChEBI" id="CHEBI:72859"/>
        <dbReference type="ChEBI" id="CHEBI:82929"/>
    </reaction>
    <physiologicalReaction direction="left-to-right" evidence="4">
        <dbReference type="Rhea" id="RHEA:43237"/>
    </physiologicalReaction>
</comment>
<comment type="subcellular location">
    <subcellularLocation>
        <location evidence="9">Basolateral cell membrane</location>
        <topology evidence="9">Multi-pass membrane protein</topology>
    </subcellularLocation>
    <subcellularLocation>
        <location evidence="8">Endoplasmic reticulum membrane</location>
        <topology evidence="8">Multi-pass membrane protein</topology>
    </subcellularLocation>
    <subcellularLocation>
        <location evidence="7">Endoplasmic reticulum-Golgi intermediate compartment membrane</location>
        <topology evidence="7">Multi-pass membrane protein</topology>
    </subcellularLocation>
    <subcellularLocation>
        <location evidence="10">Golgi apparatus membrane</location>
        <topology evidence="10">Multi-pass membrane protein</topology>
    </subcellularLocation>
    <subcellularLocation>
        <location evidence="5">Golgi apparatus</location>
        <location evidence="5">trans-Golgi network membrane</location>
    </subcellularLocation>
    <subcellularLocation>
        <location evidence="6">Membrane raft</location>
        <topology evidence="6">Multi-pass membrane protein</topology>
    </subcellularLocation>
</comment>
<evidence type="ECO:0000256" key="23">
    <source>
        <dbReference type="ARBA" id="ARBA00023180"/>
    </source>
</evidence>
<dbReference type="GeneID" id="109113303"/>
<evidence type="ECO:0000256" key="22">
    <source>
        <dbReference type="ARBA" id="ARBA00023136"/>
    </source>
</evidence>
<dbReference type="SMART" id="SM00014">
    <property type="entry name" value="acidPPc"/>
    <property type="match status" value="1"/>
</dbReference>
<evidence type="ECO:0000256" key="9">
    <source>
        <dbReference type="ARBA" id="ARBA00004554"/>
    </source>
</evidence>
<evidence type="ECO:0000256" key="18">
    <source>
        <dbReference type="ARBA" id="ARBA00022824"/>
    </source>
</evidence>
<evidence type="ECO:0000256" key="14">
    <source>
        <dbReference type="ARBA" id="ARBA00022475"/>
    </source>
</evidence>
<comment type="catalytic activity">
    <reaction evidence="29">
        <text>sphing-4-enine 1-phosphate + H2O = sphing-4-enine + phosphate</text>
        <dbReference type="Rhea" id="RHEA:27518"/>
        <dbReference type="ChEBI" id="CHEBI:15377"/>
        <dbReference type="ChEBI" id="CHEBI:43474"/>
        <dbReference type="ChEBI" id="CHEBI:57756"/>
        <dbReference type="ChEBI" id="CHEBI:60119"/>
    </reaction>
    <physiologicalReaction direction="left-to-right" evidence="29">
        <dbReference type="Rhea" id="RHEA:27519"/>
    </physiologicalReaction>
</comment>
<evidence type="ECO:0000256" key="12">
    <source>
        <dbReference type="ARBA" id="ARBA00008816"/>
    </source>
</evidence>
<evidence type="ECO:0000256" key="2">
    <source>
        <dbReference type="ARBA" id="ARBA00000980"/>
    </source>
</evidence>
<dbReference type="GO" id="GO:0007165">
    <property type="term" value="P:signal transduction"/>
    <property type="evidence" value="ECO:0007669"/>
    <property type="project" value="TreeGrafter"/>
</dbReference>
<comment type="catalytic activity">
    <reaction evidence="24">
        <text>an N-acylsphing-4-enine 1-phosphate + H2O = an N-acylsphing-4-enine + phosphate</text>
        <dbReference type="Rhea" id="RHEA:33743"/>
        <dbReference type="ChEBI" id="CHEBI:15377"/>
        <dbReference type="ChEBI" id="CHEBI:43474"/>
        <dbReference type="ChEBI" id="CHEBI:52639"/>
        <dbReference type="ChEBI" id="CHEBI:57674"/>
    </reaction>
    <physiologicalReaction direction="left-to-right" evidence="24">
        <dbReference type="Rhea" id="RHEA:33744"/>
    </physiologicalReaction>
</comment>
<evidence type="ECO:0000259" key="38">
    <source>
        <dbReference type="SMART" id="SM00014"/>
    </source>
</evidence>
<dbReference type="PANTHER" id="PTHR10165:SF79">
    <property type="entry name" value="PHOSPHOLIPID PHOSPHATASE 3"/>
    <property type="match status" value="1"/>
</dbReference>
<feature type="transmembrane region" description="Helical" evidence="37">
    <location>
        <begin position="225"/>
        <end position="244"/>
    </location>
</feature>
<keyword evidence="23" id="KW-0325">Glycoprotein</keyword>
<dbReference type="GO" id="GO:0046839">
    <property type="term" value="P:phospholipid dephosphorylation"/>
    <property type="evidence" value="ECO:0007669"/>
    <property type="project" value="TreeGrafter"/>
</dbReference>
<feature type="transmembrane region" description="Helical" evidence="37">
    <location>
        <begin position="195"/>
        <end position="213"/>
    </location>
</feature>
<evidence type="ECO:0000313" key="39">
    <source>
        <dbReference type="RefSeq" id="XP_042602369.1"/>
    </source>
</evidence>
<evidence type="ECO:0000256" key="11">
    <source>
        <dbReference type="ARBA" id="ARBA00005074"/>
    </source>
</evidence>
<comment type="catalytic activity">
    <reaction evidence="3">
        <text>a 1,2-diacyl-sn-glycero-3-phosphate + H2O = a 1,2-diacyl-sn-glycerol + phosphate</text>
        <dbReference type="Rhea" id="RHEA:27429"/>
        <dbReference type="ChEBI" id="CHEBI:15377"/>
        <dbReference type="ChEBI" id="CHEBI:17815"/>
        <dbReference type="ChEBI" id="CHEBI:43474"/>
        <dbReference type="ChEBI" id="CHEBI:58608"/>
        <dbReference type="EC" id="3.1.3.4"/>
    </reaction>
    <physiologicalReaction direction="left-to-right" evidence="3">
        <dbReference type="Rhea" id="RHEA:27430"/>
    </physiologicalReaction>
</comment>
<dbReference type="Gene3D" id="1.20.144.10">
    <property type="entry name" value="Phosphatidic acid phosphatase type 2/haloperoxidase"/>
    <property type="match status" value="1"/>
</dbReference>
<evidence type="ECO:0000256" key="5">
    <source>
        <dbReference type="ARBA" id="ARBA00004198"/>
    </source>
</evidence>
<protein>
    <recommendedName>
        <fullName evidence="32">Phospholipid phosphatase 3</fullName>
        <ecNumber evidence="13">3.1.3.4</ecNumber>
    </recommendedName>
    <alternativeName>
        <fullName evidence="36">Lipid phosphate phosphohydrolase 3</fullName>
    </alternativeName>
    <alternativeName>
        <fullName evidence="35">PAP2-beta</fullName>
    </alternativeName>
    <alternativeName>
        <fullName evidence="33">Phosphatidate phosphohydrolase type 2b</fullName>
    </alternativeName>
    <alternativeName>
        <fullName evidence="34">Phosphatidic acid phosphatase 2b</fullName>
    </alternativeName>
</protein>
<comment type="catalytic activity">
    <reaction evidence="28">
        <text>N-(9Z-octadecenoyl)-ethanolamine phosphate + H2O = N-(9Z-octadecenoyl) ethanolamine + phosphate</text>
        <dbReference type="Rhea" id="RHEA:62160"/>
        <dbReference type="ChEBI" id="CHEBI:15377"/>
        <dbReference type="ChEBI" id="CHEBI:43474"/>
        <dbReference type="ChEBI" id="CHEBI:71466"/>
        <dbReference type="ChEBI" id="CHEBI:145465"/>
    </reaction>
    <physiologicalReaction direction="left-to-right" evidence="28">
        <dbReference type="Rhea" id="RHEA:62161"/>
    </physiologicalReaction>
</comment>
<dbReference type="CDD" id="cd03384">
    <property type="entry name" value="PAP2_wunen"/>
    <property type="match status" value="1"/>
</dbReference>
<evidence type="ECO:0000256" key="4">
    <source>
        <dbReference type="ARBA" id="ARBA00001611"/>
    </source>
</evidence>
<comment type="catalytic activity">
    <reaction evidence="26">
        <text>a monoacyl-sn-glycero-3-phosphate + H2O = a monoacylglycerol + phosphate</text>
        <dbReference type="Rhea" id="RHEA:46736"/>
        <dbReference type="ChEBI" id="CHEBI:15377"/>
        <dbReference type="ChEBI" id="CHEBI:17408"/>
        <dbReference type="ChEBI" id="CHEBI:43474"/>
        <dbReference type="ChEBI" id="CHEBI:77589"/>
    </reaction>
    <physiologicalReaction direction="left-to-right" evidence="26">
        <dbReference type="Rhea" id="RHEA:46737"/>
    </physiologicalReaction>
</comment>
<evidence type="ECO:0000256" key="32">
    <source>
        <dbReference type="ARBA" id="ARBA00074742"/>
    </source>
</evidence>
<evidence type="ECO:0000256" key="35">
    <source>
        <dbReference type="ARBA" id="ARBA00080707"/>
    </source>
</evidence>
<evidence type="ECO:0000256" key="21">
    <source>
        <dbReference type="ARBA" id="ARBA00023098"/>
    </source>
</evidence>
<evidence type="ECO:0000256" key="29">
    <source>
        <dbReference type="ARBA" id="ARBA00049314"/>
    </source>
</evidence>
<evidence type="ECO:0000256" key="3">
    <source>
        <dbReference type="ARBA" id="ARBA00001180"/>
    </source>
</evidence>
<evidence type="ECO:0000256" key="8">
    <source>
        <dbReference type="ARBA" id="ARBA00004477"/>
    </source>
</evidence>
<evidence type="ECO:0000256" key="30">
    <source>
        <dbReference type="ARBA" id="ARBA00055569"/>
    </source>
</evidence>
<comment type="catalytic activity">
    <reaction evidence="27">
        <text>N-(octanoyl)-sphing-4-enine-1-phosphate + H2O = N-octanoylsphing-4-enine + phosphate</text>
        <dbReference type="Rhea" id="RHEA:62040"/>
        <dbReference type="ChEBI" id="CHEBI:15377"/>
        <dbReference type="ChEBI" id="CHEBI:43474"/>
        <dbReference type="ChEBI" id="CHEBI:45815"/>
        <dbReference type="ChEBI" id="CHEBI:85376"/>
    </reaction>
    <physiologicalReaction direction="left-to-right" evidence="27">
        <dbReference type="Rhea" id="RHEA:62041"/>
    </physiologicalReaction>
</comment>
<comment type="catalytic activity">
    <reaction evidence="1">
        <text>(9Z)-octadecenoyl-sn-glycero-3-phosphate + H2O = (9Z-octadecenoyl)-glycerol + phosphate</text>
        <dbReference type="Rhea" id="RHEA:50884"/>
        <dbReference type="ChEBI" id="CHEBI:15377"/>
        <dbReference type="ChEBI" id="CHEBI:43474"/>
        <dbReference type="ChEBI" id="CHEBI:75937"/>
        <dbReference type="ChEBI" id="CHEBI:84973"/>
    </reaction>
    <physiologicalReaction direction="left-to-right" evidence="1">
        <dbReference type="Rhea" id="RHEA:50885"/>
    </physiologicalReaction>
</comment>
<name>A0A9Q9XIC8_CYPCA</name>
<keyword evidence="17" id="KW-0378">Hydrolase</keyword>
<gene>
    <name evidence="39" type="primary">LOC109113303</name>
</gene>
<dbReference type="EC" id="3.1.3.4" evidence="13"/>
<evidence type="ECO:0000256" key="16">
    <source>
        <dbReference type="ARBA" id="ARBA00022692"/>
    </source>
</evidence>
<keyword evidence="19 37" id="KW-1133">Transmembrane helix</keyword>
<keyword evidence="18" id="KW-0256">Endoplasmic reticulum</keyword>
<proteinExistence type="inferred from homology"/>
<evidence type="ECO:0000256" key="31">
    <source>
        <dbReference type="ARBA" id="ARBA00065293"/>
    </source>
</evidence>
<comment type="catalytic activity">
    <reaction evidence="2">
        <text>1,2-di-(9Z-octadecenoyl)-sn-glycero-3-phosphate + H2O = 1,2-di-(9Z-octadecenoyl)-sn-glycerol + phosphate</text>
        <dbReference type="Rhea" id="RHEA:43244"/>
        <dbReference type="ChEBI" id="CHEBI:15377"/>
        <dbReference type="ChEBI" id="CHEBI:43474"/>
        <dbReference type="ChEBI" id="CHEBI:52333"/>
        <dbReference type="ChEBI" id="CHEBI:74546"/>
    </reaction>
    <physiologicalReaction direction="left-to-right" evidence="2">
        <dbReference type="Rhea" id="RHEA:43245"/>
    </physiologicalReaction>
</comment>
<dbReference type="GO" id="GO:0005789">
    <property type="term" value="C:endoplasmic reticulum membrane"/>
    <property type="evidence" value="ECO:0007669"/>
    <property type="project" value="UniProtKB-SubCell"/>
</dbReference>